<dbReference type="Proteomes" id="UP000530660">
    <property type="component" value="Unassembled WGS sequence"/>
</dbReference>
<organism evidence="2 3">
    <name type="scientific">Cyanidiococcus yangmingshanensis</name>
    <dbReference type="NCBI Taxonomy" id="2690220"/>
    <lineage>
        <taxon>Eukaryota</taxon>
        <taxon>Rhodophyta</taxon>
        <taxon>Bangiophyceae</taxon>
        <taxon>Cyanidiales</taxon>
        <taxon>Cyanidiaceae</taxon>
        <taxon>Cyanidiococcus</taxon>
    </lineage>
</organism>
<dbReference type="PANTHER" id="PTHR13402">
    <property type="entry name" value="RGPR-RELATED"/>
    <property type="match status" value="1"/>
</dbReference>
<feature type="region of interest" description="Disordered" evidence="1">
    <location>
        <begin position="710"/>
        <end position="738"/>
    </location>
</feature>
<sequence>MASHSSGETHQDEQLINADWSDQQLNTDVHVYLTWSLLSAQDGIDIDLTALAHWPGPVSALSDPVSSVQQFGNDMETAWQSIAPEDSAARMLCRLLCEALVSTAITPGLSRAASVTSLGSSPATPVERYQLSSTLRIQLQQKRGALAQTAACNSTLASVETALVEGRFKAAVEACPARWRLDPGTASEPWTPVVAESTESMASLADDADEDRADEADTDAQQSRLQIIKQLLDSGYARNSPVALLLAVMIVDEQRIQAQVRHLQSPAGGSWPWQALLASLWILCPWQMPQSSTRDTRNASLLSKAFMMVAEAFTSVDNTLDLDRIMLCRMAAAESPWTPSFTHFMEIASGLSFGCISRAEEANRGTSPLVSSLDKRILLTGADAISSSSRVIYRLLFWELYQTLWWGSFQTSGSASNDAQPAEAMKRSAWSLYYEPCGYLGGYWTDPASRSSTVRSSQIKSDCPRPPSQHRHRRYQKQIESTLGPDAAPSLQSASETESPADMLSSVRMWNIAVEASNALLPTSAPSNRSEDVSVSVSERLSGTGTTANRCVDATPGTAAVDSRFTGAEHVPNRTHPDEEQNTSLACAREYAHATHEATRQQQQQQRQNHDRVAGHSAPTEPTAWPFGSAQAVSESAGTQQVVDRLDDATAELGSYLPPRSPEDPWSASTRSSSKVERDDLHHKESEQPTPVQATDLTNTALAQARTTLEQQEPNATQSTETIASTSPESQTTEHKPVSRLRQLRQRLFGGWRQRKQANLGLENKFYYDERLGRWICADDDPDATNAAADLTLPPSDDELAKKHPGTEATTNACSSGAESTQTGAAVPTPAGCRDVPPPPATLGPSTHFKASKCATTLRRRAGRSPGSQRVLCGVDDGPGAYDTLGAGSSTTSLFVGATRSIIITNISINPTYTCYEQLMAGRGATNHERTAVKASAVIDDGGGLEDSASPVVFERRWTCSPCHRSFDQRRLALEYLQVCSWLVWLRWVRICSQSTYFGVLALTQSSAWGRAGLRQRILHETKSLECDVDIRYAVPKWVRTALEQCRLQSLSPLFRGGSTLVVYGNDADAWLRVAKHTEQVIPGALLVGARIGSEPVVTRSVLETLQPFRHYGESFIAILEQPAAHLTEPVSSAVFALDEALNARLQCTAS</sequence>
<feature type="compositionally biased region" description="Polar residues" evidence="1">
    <location>
        <begin position="631"/>
        <end position="641"/>
    </location>
</feature>
<reference evidence="2 3" key="1">
    <citation type="journal article" date="2020" name="J. Phycol.">
        <title>Comparative genome analysis reveals Cyanidiococcus gen. nov., a new extremophilic red algal genus sister to Cyanidioschyzon (Cyanidioschyzonaceae, Rhodophyta).</title>
        <authorList>
            <person name="Liu S.-L."/>
            <person name="Chiang Y.-R."/>
            <person name="Yoon H.S."/>
            <person name="Fu H.-Y."/>
        </authorList>
    </citation>
    <scope>NUCLEOTIDE SEQUENCE [LARGE SCALE GENOMIC DNA]</scope>
    <source>
        <strain evidence="2 3">THAL066</strain>
    </source>
</reference>
<evidence type="ECO:0000313" key="3">
    <source>
        <dbReference type="Proteomes" id="UP000530660"/>
    </source>
</evidence>
<dbReference type="GO" id="GO:0070971">
    <property type="term" value="C:endoplasmic reticulum exit site"/>
    <property type="evidence" value="ECO:0007669"/>
    <property type="project" value="TreeGrafter"/>
</dbReference>
<feature type="region of interest" description="Disordered" evidence="1">
    <location>
        <begin position="653"/>
        <end position="696"/>
    </location>
</feature>
<accession>A0A7J7IGK5</accession>
<feature type="region of interest" description="Disordered" evidence="1">
    <location>
        <begin position="801"/>
        <end position="828"/>
    </location>
</feature>
<feature type="region of interest" description="Disordered" evidence="1">
    <location>
        <begin position="451"/>
        <end position="477"/>
    </location>
</feature>
<evidence type="ECO:0000256" key="1">
    <source>
        <dbReference type="SAM" id="MobiDB-lite"/>
    </source>
</evidence>
<evidence type="ECO:0000313" key="2">
    <source>
        <dbReference type="EMBL" id="KAF6001880.1"/>
    </source>
</evidence>
<name>A0A7J7IGK5_9RHOD</name>
<dbReference type="GO" id="GO:0007030">
    <property type="term" value="P:Golgi organization"/>
    <property type="evidence" value="ECO:0007669"/>
    <property type="project" value="TreeGrafter"/>
</dbReference>
<dbReference type="OrthoDB" id="10633594at2759"/>
<feature type="compositionally biased region" description="Basic and acidic residues" evidence="1">
    <location>
        <begin position="674"/>
        <end position="687"/>
    </location>
</feature>
<protein>
    <submittedName>
        <fullName evidence="2">Uncharacterized protein</fullName>
    </submittedName>
</protein>
<dbReference type="PANTHER" id="PTHR13402:SF6">
    <property type="entry name" value="SECRETORY 16, ISOFORM I"/>
    <property type="match status" value="1"/>
</dbReference>
<dbReference type="GO" id="GO:0012507">
    <property type="term" value="C:ER to Golgi transport vesicle membrane"/>
    <property type="evidence" value="ECO:0007669"/>
    <property type="project" value="TreeGrafter"/>
</dbReference>
<feature type="compositionally biased region" description="Polar residues" evidence="1">
    <location>
        <begin position="808"/>
        <end position="824"/>
    </location>
</feature>
<dbReference type="AlphaFoldDB" id="A0A7J7IGK5"/>
<feature type="region of interest" description="Disordered" evidence="1">
    <location>
        <begin position="592"/>
        <end position="641"/>
    </location>
</feature>
<gene>
    <name evidence="2" type="ORF">F1559_000744</name>
</gene>
<keyword evidence="3" id="KW-1185">Reference proteome</keyword>
<dbReference type="EMBL" id="VWRR01000012">
    <property type="protein sequence ID" value="KAF6001880.1"/>
    <property type="molecule type" value="Genomic_DNA"/>
</dbReference>
<feature type="compositionally biased region" description="Polar residues" evidence="1">
    <location>
        <begin position="710"/>
        <end position="731"/>
    </location>
</feature>
<dbReference type="GO" id="GO:0070973">
    <property type="term" value="P:protein localization to endoplasmic reticulum exit site"/>
    <property type="evidence" value="ECO:0007669"/>
    <property type="project" value="TreeGrafter"/>
</dbReference>
<feature type="compositionally biased region" description="Polar residues" evidence="1">
    <location>
        <begin position="451"/>
        <end position="460"/>
    </location>
</feature>
<comment type="caution">
    <text evidence="2">The sequence shown here is derived from an EMBL/GenBank/DDBJ whole genome shotgun (WGS) entry which is preliminary data.</text>
</comment>
<proteinExistence type="predicted"/>